<keyword evidence="4" id="KW-0677">Repeat</keyword>
<feature type="region of interest" description="Disordered" evidence="9">
    <location>
        <begin position="1174"/>
        <end position="1245"/>
    </location>
</feature>
<accession>A0A1I8MA53</accession>
<feature type="region of interest" description="Disordered" evidence="9">
    <location>
        <begin position="1130"/>
        <end position="1150"/>
    </location>
</feature>
<feature type="transmembrane region" description="Helical" evidence="10">
    <location>
        <begin position="1031"/>
        <end position="1053"/>
    </location>
</feature>
<reference evidence="13" key="1">
    <citation type="submission" date="2020-05" db="UniProtKB">
        <authorList>
            <consortium name="EnsemblMetazoa"/>
        </authorList>
    </citation>
    <scope>IDENTIFICATION</scope>
    <source>
        <strain evidence="13">Aabys</strain>
    </source>
</reference>
<dbReference type="FunFam" id="2.60.40.10:FF:000032">
    <property type="entry name" value="palladin isoform X1"/>
    <property type="match status" value="2"/>
</dbReference>
<keyword evidence="5 10" id="KW-1133">Transmembrane helix</keyword>
<dbReference type="eggNOG" id="KOG4222">
    <property type="taxonomic scope" value="Eukaryota"/>
</dbReference>
<evidence type="ECO:0000256" key="3">
    <source>
        <dbReference type="ARBA" id="ARBA00022729"/>
    </source>
</evidence>
<dbReference type="FunFam" id="2.60.40.10:FF:001603">
    <property type="entry name" value="Roundabout 2"/>
    <property type="match status" value="1"/>
</dbReference>
<feature type="domain" description="Ig-like" evidence="11">
    <location>
        <begin position="406"/>
        <end position="501"/>
    </location>
</feature>
<dbReference type="Pfam" id="PF13927">
    <property type="entry name" value="Ig_3"/>
    <property type="match status" value="1"/>
</dbReference>
<dbReference type="InterPro" id="IPR013783">
    <property type="entry name" value="Ig-like_fold"/>
</dbReference>
<evidence type="ECO:0000256" key="7">
    <source>
        <dbReference type="ARBA" id="ARBA00023157"/>
    </source>
</evidence>
<feature type="domain" description="Ig-like" evidence="11">
    <location>
        <begin position="123"/>
        <end position="215"/>
    </location>
</feature>
<feature type="domain" description="Fibronectin type-III" evidence="12">
    <location>
        <begin position="622"/>
        <end position="719"/>
    </location>
</feature>
<comment type="subcellular location">
    <subcellularLocation>
        <location evidence="1">Membrane</location>
        <topology evidence="1">Single-pass membrane protein</topology>
    </subcellularLocation>
</comment>
<evidence type="ECO:0000256" key="5">
    <source>
        <dbReference type="ARBA" id="ARBA00022989"/>
    </source>
</evidence>
<dbReference type="VEuPathDB" id="VectorBase:MDOA002787"/>
<dbReference type="GO" id="GO:0007411">
    <property type="term" value="P:axon guidance"/>
    <property type="evidence" value="ECO:0007669"/>
    <property type="project" value="TreeGrafter"/>
</dbReference>
<dbReference type="CDD" id="cd05724">
    <property type="entry name" value="IgI_2_Robo"/>
    <property type="match status" value="1"/>
</dbReference>
<dbReference type="PROSITE" id="PS50853">
    <property type="entry name" value="FN3"/>
    <property type="match status" value="3"/>
</dbReference>
<feature type="compositionally biased region" description="Low complexity" evidence="9">
    <location>
        <begin position="1130"/>
        <end position="1139"/>
    </location>
</feature>
<dbReference type="GeneID" id="101898311"/>
<dbReference type="SMART" id="SM00060">
    <property type="entry name" value="FN3"/>
    <property type="match status" value="3"/>
</dbReference>
<dbReference type="InterPro" id="IPR007110">
    <property type="entry name" value="Ig-like_dom"/>
</dbReference>
<organism evidence="13">
    <name type="scientific">Musca domestica</name>
    <name type="common">House fly</name>
    <dbReference type="NCBI Taxonomy" id="7370"/>
    <lineage>
        <taxon>Eukaryota</taxon>
        <taxon>Metazoa</taxon>
        <taxon>Ecdysozoa</taxon>
        <taxon>Arthropoda</taxon>
        <taxon>Hexapoda</taxon>
        <taxon>Insecta</taxon>
        <taxon>Pterygota</taxon>
        <taxon>Neoptera</taxon>
        <taxon>Endopterygota</taxon>
        <taxon>Diptera</taxon>
        <taxon>Brachycera</taxon>
        <taxon>Muscomorpha</taxon>
        <taxon>Muscoidea</taxon>
        <taxon>Muscidae</taxon>
        <taxon>Musca</taxon>
    </lineage>
</organism>
<feature type="region of interest" description="Disordered" evidence="9">
    <location>
        <begin position="1467"/>
        <end position="1587"/>
    </location>
</feature>
<evidence type="ECO:0000313" key="13">
    <source>
        <dbReference type="EnsemblMetazoa" id="MDOA002787-PB"/>
    </source>
</evidence>
<dbReference type="KEGG" id="mde:101898311"/>
<feature type="domain" description="Ig-like" evidence="11">
    <location>
        <begin position="221"/>
        <end position="310"/>
    </location>
</feature>
<keyword evidence="3" id="KW-0732">Signal</keyword>
<dbReference type="SMART" id="SM00408">
    <property type="entry name" value="IGc2"/>
    <property type="match status" value="5"/>
</dbReference>
<feature type="compositionally biased region" description="Low complexity" evidence="9">
    <location>
        <begin position="1216"/>
        <end position="1225"/>
    </location>
</feature>
<dbReference type="InterPro" id="IPR036179">
    <property type="entry name" value="Ig-like_dom_sf"/>
</dbReference>
<dbReference type="FunFam" id="2.60.40.10:FF:002217">
    <property type="entry name" value="Roundabout 2"/>
    <property type="match status" value="1"/>
</dbReference>
<dbReference type="CDD" id="cd00063">
    <property type="entry name" value="FN3"/>
    <property type="match status" value="2"/>
</dbReference>
<dbReference type="STRING" id="7370.A0A1I8MA53"/>
<feature type="compositionally biased region" description="Polar residues" evidence="9">
    <location>
        <begin position="1179"/>
        <end position="1192"/>
    </location>
</feature>
<evidence type="ECO:0000259" key="11">
    <source>
        <dbReference type="PROSITE" id="PS50835"/>
    </source>
</evidence>
<keyword evidence="14" id="KW-1185">Reference proteome</keyword>
<dbReference type="RefSeq" id="XP_011291411.1">
    <property type="nucleotide sequence ID" value="XM_011293109.2"/>
</dbReference>
<evidence type="ECO:0000256" key="8">
    <source>
        <dbReference type="ARBA" id="ARBA00023319"/>
    </source>
</evidence>
<dbReference type="Proteomes" id="UP001652621">
    <property type="component" value="Unplaced"/>
</dbReference>
<dbReference type="GO" id="GO:0005886">
    <property type="term" value="C:plasma membrane"/>
    <property type="evidence" value="ECO:0007669"/>
    <property type="project" value="TreeGrafter"/>
</dbReference>
<dbReference type="SMART" id="SM00409">
    <property type="entry name" value="IG"/>
    <property type="match status" value="5"/>
</dbReference>
<evidence type="ECO:0000256" key="1">
    <source>
        <dbReference type="ARBA" id="ARBA00004167"/>
    </source>
</evidence>
<dbReference type="FunFam" id="2.60.40.10:FF:000948">
    <property type="entry name" value="Roundabout 1"/>
    <property type="match status" value="1"/>
</dbReference>
<dbReference type="OrthoDB" id="428111at2759"/>
<dbReference type="InterPro" id="IPR013098">
    <property type="entry name" value="Ig_I-set"/>
</dbReference>
<dbReference type="PROSITE" id="PS50835">
    <property type="entry name" value="IG_LIKE"/>
    <property type="match status" value="5"/>
</dbReference>
<name>A0A1I8MA53_MUSDO</name>
<dbReference type="InterPro" id="IPR003961">
    <property type="entry name" value="FN3_dom"/>
</dbReference>
<protein>
    <submittedName>
        <fullName evidence="15">Protein sax-3 isoform X1</fullName>
    </submittedName>
</protein>
<evidence type="ECO:0000313" key="14">
    <source>
        <dbReference type="Proteomes" id="UP001652621"/>
    </source>
</evidence>
<dbReference type="EnsemblMetazoa" id="MDOA002787-RB">
    <property type="protein sequence ID" value="MDOA002787-PB"/>
    <property type="gene ID" value="MDOA002787"/>
</dbReference>
<feature type="compositionally biased region" description="Low complexity" evidence="9">
    <location>
        <begin position="1554"/>
        <end position="1574"/>
    </location>
</feature>
<evidence type="ECO:0000256" key="4">
    <source>
        <dbReference type="ARBA" id="ARBA00022737"/>
    </source>
</evidence>
<feature type="compositionally biased region" description="Low complexity" evidence="9">
    <location>
        <begin position="1467"/>
        <end position="1484"/>
    </location>
</feature>
<feature type="domain" description="Ig-like" evidence="11">
    <location>
        <begin position="510"/>
        <end position="599"/>
    </location>
</feature>
<dbReference type="Pfam" id="PF07679">
    <property type="entry name" value="I-set"/>
    <property type="match status" value="4"/>
</dbReference>
<dbReference type="FunFam" id="2.60.40.10:FF:000008">
    <property type="entry name" value="roundabout homolog 2 isoform X2"/>
    <property type="match status" value="1"/>
</dbReference>
<sequence length="1587" mass="174221">MHLVGGFKFRNNLYVADNSKDDENDGIMTITNRTRTYGLQKQQQHQHLKKTNAVTASLSSNSSVSVAAKRMATPTASARTTTTANKHLGLMSMHLAVVLLVFLLADSGLNGLRLVTALKAQNPRIIEHPKDMVVPKNDPFTFNCKAEGTPTPSIQWFKDGNELKTDSGSHRIVMPAGDLFFLKVIHSRRESDAGTYWCQAKNEFGVARSRNATLQVAFLRDEFRLEPQNTRVAQGEVALMECGPPRGSPEPQVSWRKNGQTLNLSGNKRIRIVDGGNLAIQDVRQSDDGRYQCVVKNVVGTRESSTAFLKVHTRPFLIRGPQNQTAVVGTSVIFQCRIGGDPLPDVLWRRTASGGNMPLRRVTVLEDRSLKLDDITLEDMGEYTCEADNAVGSITATGTLIVHAPPKFSIRPKNQLVEVGDEVIFECQATGYPKPTVYWSIEGNSSLLFPGYKDTRLEVTVTPEGRSVLSIFRFAREDSGKVVVCNALNAVGSVSSRTVVTVDTQFDLPPPVIEQGPVNQTLPVKSIVTLPCRTLGSPIPQVQWYLNGIPIDVMDHERRNMSDSGSLTIVDLMKNEDEGLYTCVASNRNGKSSWSGYLRLDSPTNPNIKFFRAPELSAHPGPPGKPQVVDKTEDSISLSWTRSNKVGASSLVGYVVEMFAKNETDGWTQVASRVQNTTYTQVGLLPGINYFFLIRAENSHGLSLPSPMSEAIVVGTKYFNSGLDLSEARASLLSGDVIELINASVVDSTSMKLSWQIINGKYVEGFYIYARQLLDTSAGSTANTNPLVAAARSSSSSSRSHSTSASSSALISASKPNIARRDGTAYVVASTTPSSVIQSAAAYVGSTTYRMLTILNGGGASSCTMTGLLQYTLYEFFIVPFYKSVEGKPSNSRVARTLEDVPNEAPFGMEAILLNSSAVFLKWKQPNLKAQHGVLLYYHIVVRGIDTAHNFSRILTNVTIDAASPTLVLANLTEGVMYTVSVAAGNNAGIGPYCSPATLRLDPITKRLDPFINQRYPINQDHVDDVLTQPWFIILLGAILAIMMLSFGAMVFVKRKHMMMKQSALNTIRGTHANDVLKMPSLSRNGNGYWLDASTGGMVWRTQPSGDTLDMQKDQIDDYAPVCLTNNAANGANNTNERGAGSGSGQQRYVGEYSNIPTDYAEVTSFGKTGSEYSVGRKNASSPAPYATSSIVQQQQQQQQQPRYQTRPGGPVFNMQQQQMTGSQQRPMHPLYQQQQQQQQQPTTTNNIYQQMSTTSEIYPTQMASNRSAYSDQYYYPKEKIHITENKLSNCHTYDTANNQQHQQPQQTTVAFSNMGTLRRSANQQHSQRFKVINTQPQNYQLHLSDTTQHQKQQQIKMNSLNNNQNCIVGGNPDYNTQDMITKNLMDLDAGSFCYNGMADSGCGGSPSPMAMLMSHDDEAGEEQALYHTADGDNESDMERLYVKVDDPPQQQKQQQQQQQLISLTPSHHPATQQQQHQQHLHSASQERDAANHGPYNNWRSHNSSTRSNGSQYQRGAQMTVGDSQNAASQQMHHLHPLHQQQPSSDSEMIYAPSSSMASERSLLSNSGSSTCGGAASGSGSGQAHNV</sequence>
<dbReference type="FunFam" id="2.60.40.10:FF:000026">
    <property type="entry name" value="roundabout homolog 2 isoform X1"/>
    <property type="match status" value="1"/>
</dbReference>
<dbReference type="Pfam" id="PF00041">
    <property type="entry name" value="fn3"/>
    <property type="match status" value="2"/>
</dbReference>
<dbReference type="GO" id="GO:0030424">
    <property type="term" value="C:axon"/>
    <property type="evidence" value="ECO:0007669"/>
    <property type="project" value="TreeGrafter"/>
</dbReference>
<dbReference type="InterPro" id="IPR003598">
    <property type="entry name" value="Ig_sub2"/>
</dbReference>
<gene>
    <name evidence="13" type="primary">101898311</name>
    <name evidence="15" type="synonym">LOC101898311</name>
</gene>
<dbReference type="PANTHER" id="PTHR44170">
    <property type="entry name" value="PROTEIN SIDEKICK"/>
    <property type="match status" value="1"/>
</dbReference>
<dbReference type="SUPFAM" id="SSF49265">
    <property type="entry name" value="Fibronectin type III"/>
    <property type="match status" value="2"/>
</dbReference>
<evidence type="ECO:0000256" key="10">
    <source>
        <dbReference type="SAM" id="Phobius"/>
    </source>
</evidence>
<feature type="compositionally biased region" description="Polar residues" evidence="9">
    <location>
        <begin position="1498"/>
        <end position="1529"/>
    </location>
</feature>
<reference evidence="15" key="2">
    <citation type="submission" date="2025-04" db="UniProtKB">
        <authorList>
            <consortium name="RefSeq"/>
        </authorList>
    </citation>
    <scope>IDENTIFICATION</scope>
    <source>
        <strain evidence="15">Aabys</strain>
    </source>
</reference>
<dbReference type="VEuPathDB" id="VectorBase:MDOMA2_006871"/>
<keyword evidence="8" id="KW-0393">Immunoglobulin domain</keyword>
<evidence type="ECO:0000259" key="12">
    <source>
        <dbReference type="PROSITE" id="PS50853"/>
    </source>
</evidence>
<evidence type="ECO:0000313" key="15">
    <source>
        <dbReference type="RefSeq" id="XP_011291411.1"/>
    </source>
</evidence>
<keyword evidence="6 10" id="KW-0472">Membrane</keyword>
<evidence type="ECO:0000256" key="2">
    <source>
        <dbReference type="ARBA" id="ARBA00022692"/>
    </source>
</evidence>
<feature type="domain" description="Fibronectin type-III" evidence="12">
    <location>
        <begin position="794"/>
        <end position="900"/>
    </location>
</feature>
<feature type="domain" description="Ig-like" evidence="11">
    <location>
        <begin position="315"/>
        <end position="401"/>
    </location>
</feature>
<dbReference type="InterPro" id="IPR036116">
    <property type="entry name" value="FN3_sf"/>
</dbReference>
<dbReference type="InterPro" id="IPR003599">
    <property type="entry name" value="Ig_sub"/>
</dbReference>
<feature type="domain" description="Fibronectin type-III" evidence="12">
    <location>
        <begin position="905"/>
        <end position="1004"/>
    </location>
</feature>
<evidence type="ECO:0000256" key="9">
    <source>
        <dbReference type="SAM" id="MobiDB-lite"/>
    </source>
</evidence>
<keyword evidence="2 10" id="KW-0812">Transmembrane</keyword>
<evidence type="ECO:0000256" key="6">
    <source>
        <dbReference type="ARBA" id="ARBA00023136"/>
    </source>
</evidence>
<dbReference type="GO" id="GO:0098609">
    <property type="term" value="P:cell-cell adhesion"/>
    <property type="evidence" value="ECO:0007669"/>
    <property type="project" value="TreeGrafter"/>
</dbReference>
<dbReference type="SUPFAM" id="SSF48726">
    <property type="entry name" value="Immunoglobulin"/>
    <property type="match status" value="5"/>
</dbReference>
<proteinExistence type="predicted"/>
<dbReference type="Gene3D" id="2.60.40.10">
    <property type="entry name" value="Immunoglobulins"/>
    <property type="match status" value="8"/>
</dbReference>
<keyword evidence="7" id="KW-1015">Disulfide bond</keyword>
<dbReference type="PANTHER" id="PTHR44170:SF52">
    <property type="entry name" value="PROTEIN SAX-3"/>
    <property type="match status" value="1"/>
</dbReference>